<protein>
    <submittedName>
        <fullName evidence="1">BnaC04g54090D protein</fullName>
    </submittedName>
</protein>
<accession>A0A078IQM7</accession>
<dbReference type="Proteomes" id="UP000028999">
    <property type="component" value="Unassembled WGS sequence"/>
</dbReference>
<proteinExistence type="predicted"/>
<gene>
    <name evidence="1" type="primary">BnaC04g54090D</name>
    <name evidence="1" type="ORF">GSBRNA2T00005200001</name>
</gene>
<dbReference type="AlphaFoldDB" id="A0A078IQM7"/>
<dbReference type="Gramene" id="CDY52232">
    <property type="protein sequence ID" value="CDY52232"/>
    <property type="gene ID" value="GSBRNA2T00005200001"/>
</dbReference>
<evidence type="ECO:0000313" key="2">
    <source>
        <dbReference type="Proteomes" id="UP000028999"/>
    </source>
</evidence>
<keyword evidence="2" id="KW-1185">Reference proteome</keyword>
<organism evidence="1 2">
    <name type="scientific">Brassica napus</name>
    <name type="common">Rape</name>
    <dbReference type="NCBI Taxonomy" id="3708"/>
    <lineage>
        <taxon>Eukaryota</taxon>
        <taxon>Viridiplantae</taxon>
        <taxon>Streptophyta</taxon>
        <taxon>Embryophyta</taxon>
        <taxon>Tracheophyta</taxon>
        <taxon>Spermatophyta</taxon>
        <taxon>Magnoliopsida</taxon>
        <taxon>eudicotyledons</taxon>
        <taxon>Gunneridae</taxon>
        <taxon>Pentapetalae</taxon>
        <taxon>rosids</taxon>
        <taxon>malvids</taxon>
        <taxon>Brassicales</taxon>
        <taxon>Brassicaceae</taxon>
        <taxon>Brassiceae</taxon>
        <taxon>Brassica</taxon>
    </lineage>
</organism>
<dbReference type="PaxDb" id="3708-A0A078IQM7"/>
<dbReference type="EMBL" id="LK033069">
    <property type="protein sequence ID" value="CDY52232.1"/>
    <property type="molecule type" value="Genomic_DNA"/>
</dbReference>
<evidence type="ECO:0000313" key="1">
    <source>
        <dbReference type="EMBL" id="CDY52232.1"/>
    </source>
</evidence>
<name>A0A078IQM7_BRANA</name>
<reference evidence="1 2" key="1">
    <citation type="journal article" date="2014" name="Science">
        <title>Plant genetics. Early allopolyploid evolution in the post-Neolithic Brassica napus oilseed genome.</title>
        <authorList>
            <person name="Chalhoub B."/>
            <person name="Denoeud F."/>
            <person name="Liu S."/>
            <person name="Parkin I.A."/>
            <person name="Tang H."/>
            <person name="Wang X."/>
            <person name="Chiquet J."/>
            <person name="Belcram H."/>
            <person name="Tong C."/>
            <person name="Samans B."/>
            <person name="Correa M."/>
            <person name="Da Silva C."/>
            <person name="Just J."/>
            <person name="Falentin C."/>
            <person name="Koh C.S."/>
            <person name="Le Clainche I."/>
            <person name="Bernard M."/>
            <person name="Bento P."/>
            <person name="Noel B."/>
            <person name="Labadie K."/>
            <person name="Alberti A."/>
            <person name="Charles M."/>
            <person name="Arnaud D."/>
            <person name="Guo H."/>
            <person name="Daviaud C."/>
            <person name="Alamery S."/>
            <person name="Jabbari K."/>
            <person name="Zhao M."/>
            <person name="Edger P.P."/>
            <person name="Chelaifa H."/>
            <person name="Tack D."/>
            <person name="Lassalle G."/>
            <person name="Mestiri I."/>
            <person name="Schnel N."/>
            <person name="Le Paslier M.C."/>
            <person name="Fan G."/>
            <person name="Renault V."/>
            <person name="Bayer P.E."/>
            <person name="Golicz A.A."/>
            <person name="Manoli S."/>
            <person name="Lee T.H."/>
            <person name="Thi V.H."/>
            <person name="Chalabi S."/>
            <person name="Hu Q."/>
            <person name="Fan C."/>
            <person name="Tollenaere R."/>
            <person name="Lu Y."/>
            <person name="Battail C."/>
            <person name="Shen J."/>
            <person name="Sidebottom C.H."/>
            <person name="Wang X."/>
            <person name="Canaguier A."/>
            <person name="Chauveau A."/>
            <person name="Berard A."/>
            <person name="Deniot G."/>
            <person name="Guan M."/>
            <person name="Liu Z."/>
            <person name="Sun F."/>
            <person name="Lim Y.P."/>
            <person name="Lyons E."/>
            <person name="Town C.D."/>
            <person name="Bancroft I."/>
            <person name="Wang X."/>
            <person name="Meng J."/>
            <person name="Ma J."/>
            <person name="Pires J.C."/>
            <person name="King G.J."/>
            <person name="Brunel D."/>
            <person name="Delourme R."/>
            <person name="Renard M."/>
            <person name="Aury J.M."/>
            <person name="Adams K.L."/>
            <person name="Batley J."/>
            <person name="Snowdon R.J."/>
            <person name="Tost J."/>
            <person name="Edwards D."/>
            <person name="Zhou Y."/>
            <person name="Hua W."/>
            <person name="Sharpe A.G."/>
            <person name="Paterson A.H."/>
            <person name="Guan C."/>
            <person name="Wincker P."/>
        </authorList>
    </citation>
    <scope>NUCLEOTIDE SEQUENCE [LARGE SCALE GENOMIC DNA]</scope>
    <source>
        <strain evidence="2">cv. Darmor-bzh</strain>
    </source>
</reference>
<sequence>MLAMCAAVHGMYVSLQVFCFLCSN</sequence>